<keyword evidence="3" id="KW-1185">Reference proteome</keyword>
<protein>
    <submittedName>
        <fullName evidence="2">Uncharacterized protein</fullName>
    </submittedName>
</protein>
<dbReference type="HOGENOM" id="CLU_2308830_0_0_1"/>
<evidence type="ECO:0000313" key="3">
    <source>
        <dbReference type="Proteomes" id="UP000000305"/>
    </source>
</evidence>
<dbReference type="EMBL" id="GL732566">
    <property type="protein sequence ID" value="EFX76845.1"/>
    <property type="molecule type" value="Genomic_DNA"/>
</dbReference>
<gene>
    <name evidence="2" type="ORF">DAPPUDRAFT_106757</name>
</gene>
<reference evidence="2 3" key="1">
    <citation type="journal article" date="2011" name="Science">
        <title>The ecoresponsive genome of Daphnia pulex.</title>
        <authorList>
            <person name="Colbourne J.K."/>
            <person name="Pfrender M.E."/>
            <person name="Gilbert D."/>
            <person name="Thomas W.K."/>
            <person name="Tucker A."/>
            <person name="Oakley T.H."/>
            <person name="Tokishita S."/>
            <person name="Aerts A."/>
            <person name="Arnold G.J."/>
            <person name="Basu M.K."/>
            <person name="Bauer D.J."/>
            <person name="Caceres C.E."/>
            <person name="Carmel L."/>
            <person name="Casola C."/>
            <person name="Choi J.H."/>
            <person name="Detter J.C."/>
            <person name="Dong Q."/>
            <person name="Dusheyko S."/>
            <person name="Eads B.D."/>
            <person name="Frohlich T."/>
            <person name="Geiler-Samerotte K.A."/>
            <person name="Gerlach D."/>
            <person name="Hatcher P."/>
            <person name="Jogdeo S."/>
            <person name="Krijgsveld J."/>
            <person name="Kriventseva E.V."/>
            <person name="Kultz D."/>
            <person name="Laforsch C."/>
            <person name="Lindquist E."/>
            <person name="Lopez J."/>
            <person name="Manak J.R."/>
            <person name="Muller J."/>
            <person name="Pangilinan J."/>
            <person name="Patwardhan R.P."/>
            <person name="Pitluck S."/>
            <person name="Pritham E.J."/>
            <person name="Rechtsteiner A."/>
            <person name="Rho M."/>
            <person name="Rogozin I.B."/>
            <person name="Sakarya O."/>
            <person name="Salamov A."/>
            <person name="Schaack S."/>
            <person name="Shapiro H."/>
            <person name="Shiga Y."/>
            <person name="Skalitzky C."/>
            <person name="Smith Z."/>
            <person name="Souvorov A."/>
            <person name="Sung W."/>
            <person name="Tang Z."/>
            <person name="Tsuchiya D."/>
            <person name="Tu H."/>
            <person name="Vos H."/>
            <person name="Wang M."/>
            <person name="Wolf Y.I."/>
            <person name="Yamagata H."/>
            <person name="Yamada T."/>
            <person name="Ye Y."/>
            <person name="Shaw J.R."/>
            <person name="Andrews J."/>
            <person name="Crease T.J."/>
            <person name="Tang H."/>
            <person name="Lucas S.M."/>
            <person name="Robertson H.M."/>
            <person name="Bork P."/>
            <person name="Koonin E.V."/>
            <person name="Zdobnov E.M."/>
            <person name="Grigoriev I.V."/>
            <person name="Lynch M."/>
            <person name="Boore J.L."/>
        </authorList>
    </citation>
    <scope>NUCLEOTIDE SEQUENCE [LARGE SCALE GENOMIC DNA]</scope>
</reference>
<dbReference type="Proteomes" id="UP000000305">
    <property type="component" value="Unassembled WGS sequence"/>
</dbReference>
<sequence>MEQDLHQQDPAQEDTAPADENAELGLPQEPSATAPEPQPTAPQRNDAENLRRTTRSHKYTARYEEFRRSLGLTATINEFKNGHFSALFTESFKPQATRRH</sequence>
<accession>E9GUI0</accession>
<organism evidence="2 3">
    <name type="scientific">Daphnia pulex</name>
    <name type="common">Water flea</name>
    <dbReference type="NCBI Taxonomy" id="6669"/>
    <lineage>
        <taxon>Eukaryota</taxon>
        <taxon>Metazoa</taxon>
        <taxon>Ecdysozoa</taxon>
        <taxon>Arthropoda</taxon>
        <taxon>Crustacea</taxon>
        <taxon>Branchiopoda</taxon>
        <taxon>Diplostraca</taxon>
        <taxon>Cladocera</taxon>
        <taxon>Anomopoda</taxon>
        <taxon>Daphniidae</taxon>
        <taxon>Daphnia</taxon>
    </lineage>
</organism>
<evidence type="ECO:0000256" key="1">
    <source>
        <dbReference type="SAM" id="MobiDB-lite"/>
    </source>
</evidence>
<proteinExistence type="predicted"/>
<dbReference type="InParanoid" id="E9GUI0"/>
<name>E9GUI0_DAPPU</name>
<dbReference type="AlphaFoldDB" id="E9GUI0"/>
<evidence type="ECO:0000313" key="2">
    <source>
        <dbReference type="EMBL" id="EFX76845.1"/>
    </source>
</evidence>
<feature type="region of interest" description="Disordered" evidence="1">
    <location>
        <begin position="1"/>
        <end position="60"/>
    </location>
</feature>
<dbReference type="KEGG" id="dpx:DAPPUDRAFT_106757"/>